<dbReference type="OrthoDB" id="42357at2157"/>
<proteinExistence type="predicted"/>
<name>L0L1R0_METHD</name>
<evidence type="ECO:0000259" key="7">
    <source>
        <dbReference type="PROSITE" id="PS50156"/>
    </source>
</evidence>
<feature type="transmembrane region" description="Helical" evidence="6">
    <location>
        <begin position="21"/>
        <end position="39"/>
    </location>
</feature>
<dbReference type="Pfam" id="PF03176">
    <property type="entry name" value="MMPL"/>
    <property type="match status" value="2"/>
</dbReference>
<feature type="transmembrane region" description="Helical" evidence="6">
    <location>
        <begin position="237"/>
        <end position="257"/>
    </location>
</feature>
<dbReference type="GO" id="GO:0005886">
    <property type="term" value="C:plasma membrane"/>
    <property type="evidence" value="ECO:0007669"/>
    <property type="project" value="UniProtKB-SubCell"/>
</dbReference>
<dbReference type="GeneID" id="14406668"/>
<sequence precursor="true">MSVKQIFEKIGEFVEKSPKKILATAIILMLLSFIGAGLIEQRSGTDTFVKKNSETYQNYDHLYKQNFGSEVIVVLVESDDVRESEVLEAINSFDRIIEQDKDVENVVSMASLIKSASYSATGRSEIPDDNTILTLIDQLPSAYVEQFMPDTTHTLIMIQMPGSINEDNKKRVLAQVEKTVEIVDFPAGTTAVATGEPAYIIAMSEEMTSSLGSMLFLAFVLMIIGLKIVFRHVRWSLLPIPVILVGLIYTFGAMGLLSIPMTMASMAVFPILIGLGADYAIQFQSRIEEELAKGESAEEAIIDTIKHTGPAVAIAVTATSLGFIALFISPVPMIQDFGKMSLVGVILCYLVAMFVLVALLYRLDRRSLEKEAEKNLKKELNGNKTTAEPTTEHNSPLGTFLARVSLLTTKHYMIVIVLASIFAIAGLYADEHVGVQTDTKDFVPQDMQALQDLNKLNRVMGGSDQLSIIIRADDIMDPDLLQWMVDFSELEEERHNQITGSGSIGSLIYSGYGSIPSDKDTVISITDSMSSVITDQYIEGGNLGVLNLKLESNLQTQQVSNIIEAVENDLQWYAPPPGVTVTVTGNKVTETSIIGALTSGRTAMGYLGMAIIFIGMLLIYRDWMKSLATILPIVMVTGWLGGVMYLSGMEYNPLTATLGALAIGIGAEFTILMLERYFEERDRGLEPLDAMETAALRIGPAILASGFTVIFGFSALVASSFPMLRGFGIVTVIAVAFSLFSTIVVLPPIMVNLDRWRSGRKASKKYIEDNKVNI</sequence>
<dbReference type="KEGG" id="mhz:Metho_2155"/>
<dbReference type="PANTHER" id="PTHR33406:SF13">
    <property type="entry name" value="MEMBRANE PROTEIN YDFJ"/>
    <property type="match status" value="1"/>
</dbReference>
<keyword evidence="2" id="KW-1003">Cell membrane</keyword>
<evidence type="ECO:0000256" key="4">
    <source>
        <dbReference type="ARBA" id="ARBA00022989"/>
    </source>
</evidence>
<accession>L0L1R0</accession>
<evidence type="ECO:0000256" key="3">
    <source>
        <dbReference type="ARBA" id="ARBA00022692"/>
    </source>
</evidence>
<dbReference type="NCBIfam" id="TIGR00921">
    <property type="entry name" value="2A067"/>
    <property type="match status" value="1"/>
</dbReference>
<feature type="transmembrane region" description="Helical" evidence="6">
    <location>
        <begin position="412"/>
        <end position="429"/>
    </location>
</feature>
<feature type="transmembrane region" description="Helical" evidence="6">
    <location>
        <begin position="654"/>
        <end position="674"/>
    </location>
</feature>
<dbReference type="HOGENOM" id="CLU_008861_2_0_2"/>
<dbReference type="InterPro" id="IPR050545">
    <property type="entry name" value="Mycobact_MmpL"/>
</dbReference>
<dbReference type="STRING" id="867904.Metho_2155"/>
<feature type="transmembrane region" description="Helical" evidence="6">
    <location>
        <begin position="627"/>
        <end position="648"/>
    </location>
</feature>
<keyword evidence="4 6" id="KW-1133">Transmembrane helix</keyword>
<keyword evidence="5 6" id="KW-0472">Membrane</keyword>
<dbReference type="Gene3D" id="1.20.1640.10">
    <property type="entry name" value="Multidrug efflux transporter AcrB transmembrane domain"/>
    <property type="match status" value="2"/>
</dbReference>
<dbReference type="EMBL" id="CP003362">
    <property type="protein sequence ID" value="AGB50318.1"/>
    <property type="molecule type" value="Genomic_DNA"/>
</dbReference>
<comment type="subcellular location">
    <subcellularLocation>
        <location evidence="1">Cell membrane</location>
        <topology evidence="1">Multi-pass membrane protein</topology>
    </subcellularLocation>
</comment>
<dbReference type="InterPro" id="IPR000731">
    <property type="entry name" value="SSD"/>
</dbReference>
<evidence type="ECO:0000256" key="2">
    <source>
        <dbReference type="ARBA" id="ARBA00022475"/>
    </source>
</evidence>
<evidence type="ECO:0000256" key="1">
    <source>
        <dbReference type="ARBA" id="ARBA00004651"/>
    </source>
</evidence>
<protein>
    <submittedName>
        <fullName evidence="8">Hydrophobe/amphiphile efflux-3 family protein</fullName>
    </submittedName>
</protein>
<feature type="domain" description="SSD" evidence="7">
    <location>
        <begin position="245"/>
        <end position="362"/>
    </location>
</feature>
<dbReference type="AlphaFoldDB" id="L0L1R0"/>
<keyword evidence="3 6" id="KW-0812">Transmembrane</keyword>
<organism evidence="8 9">
    <name type="scientific">Methanomethylovorans hollandica (strain DSM 15978 / NBRC 107637 / DMS1)</name>
    <dbReference type="NCBI Taxonomy" id="867904"/>
    <lineage>
        <taxon>Archaea</taxon>
        <taxon>Methanobacteriati</taxon>
        <taxon>Methanobacteriota</taxon>
        <taxon>Stenosarchaea group</taxon>
        <taxon>Methanomicrobia</taxon>
        <taxon>Methanosarcinales</taxon>
        <taxon>Methanosarcinaceae</taxon>
        <taxon>Methanomethylovorans</taxon>
    </lineage>
</organism>
<dbReference type="PANTHER" id="PTHR33406">
    <property type="entry name" value="MEMBRANE PROTEIN MJ1562-RELATED"/>
    <property type="match status" value="1"/>
</dbReference>
<feature type="transmembrane region" description="Helical" evidence="6">
    <location>
        <begin position="263"/>
        <end position="281"/>
    </location>
</feature>
<gene>
    <name evidence="8" type="ordered locus">Metho_2155</name>
</gene>
<reference evidence="9" key="1">
    <citation type="submission" date="2012-02" db="EMBL/GenBank/DDBJ databases">
        <title>Complete sequence of chromosome of Methanomethylovorans hollandica DSM 15978.</title>
        <authorList>
            <person name="Lucas S."/>
            <person name="Copeland A."/>
            <person name="Lapidus A."/>
            <person name="Glavina del Rio T."/>
            <person name="Dalin E."/>
            <person name="Tice H."/>
            <person name="Bruce D."/>
            <person name="Goodwin L."/>
            <person name="Pitluck S."/>
            <person name="Peters L."/>
            <person name="Mikhailova N."/>
            <person name="Held B."/>
            <person name="Kyrpides N."/>
            <person name="Mavromatis K."/>
            <person name="Ivanova N."/>
            <person name="Brettin T."/>
            <person name="Detter J.C."/>
            <person name="Han C."/>
            <person name="Larimer F."/>
            <person name="Land M."/>
            <person name="Hauser L."/>
            <person name="Markowitz V."/>
            <person name="Cheng J.-F."/>
            <person name="Hugenholtz P."/>
            <person name="Woyke T."/>
            <person name="Wu D."/>
            <person name="Spring S."/>
            <person name="Schroeder M."/>
            <person name="Brambilla E."/>
            <person name="Klenk H.-P."/>
            <person name="Eisen J.A."/>
        </authorList>
    </citation>
    <scope>NUCLEOTIDE SEQUENCE [LARGE SCALE GENOMIC DNA]</scope>
    <source>
        <strain evidence="9">DSM 15978 / NBRC 107637 / DMS1</strain>
    </source>
</reference>
<feature type="domain" description="SSD" evidence="7">
    <location>
        <begin position="626"/>
        <end position="752"/>
    </location>
</feature>
<feature type="transmembrane region" description="Helical" evidence="6">
    <location>
        <begin position="727"/>
        <end position="751"/>
    </location>
</feature>
<evidence type="ECO:0000256" key="6">
    <source>
        <dbReference type="SAM" id="Phobius"/>
    </source>
</evidence>
<feature type="transmembrane region" description="Helical" evidence="6">
    <location>
        <begin position="311"/>
        <end position="334"/>
    </location>
</feature>
<evidence type="ECO:0000256" key="5">
    <source>
        <dbReference type="ARBA" id="ARBA00023136"/>
    </source>
</evidence>
<feature type="transmembrane region" description="Helical" evidence="6">
    <location>
        <begin position="340"/>
        <end position="361"/>
    </location>
</feature>
<evidence type="ECO:0000313" key="9">
    <source>
        <dbReference type="Proteomes" id="UP000010866"/>
    </source>
</evidence>
<keyword evidence="9" id="KW-1185">Reference proteome</keyword>
<feature type="transmembrane region" description="Helical" evidence="6">
    <location>
        <begin position="695"/>
        <end position="721"/>
    </location>
</feature>
<evidence type="ECO:0000313" key="8">
    <source>
        <dbReference type="EMBL" id="AGB50318.1"/>
    </source>
</evidence>
<dbReference type="Proteomes" id="UP000010866">
    <property type="component" value="Chromosome"/>
</dbReference>
<dbReference type="SUPFAM" id="SSF82866">
    <property type="entry name" value="Multidrug efflux transporter AcrB transmembrane domain"/>
    <property type="match status" value="2"/>
</dbReference>
<dbReference type="InterPro" id="IPR004869">
    <property type="entry name" value="MMPL_dom"/>
</dbReference>
<feature type="transmembrane region" description="Helical" evidence="6">
    <location>
        <begin position="211"/>
        <end position="230"/>
    </location>
</feature>
<dbReference type="PROSITE" id="PS50156">
    <property type="entry name" value="SSD"/>
    <property type="match status" value="2"/>
</dbReference>
<dbReference type="RefSeq" id="WP_015325483.1">
    <property type="nucleotide sequence ID" value="NC_019977.1"/>
</dbReference>
<feature type="transmembrane region" description="Helical" evidence="6">
    <location>
        <begin position="603"/>
        <end position="620"/>
    </location>
</feature>